<name>A0AA38GLS1_TAXCH</name>
<feature type="region of interest" description="Disordered" evidence="1">
    <location>
        <begin position="1536"/>
        <end position="1556"/>
    </location>
</feature>
<evidence type="ECO:0000313" key="4">
    <source>
        <dbReference type="Proteomes" id="UP000824469"/>
    </source>
</evidence>
<dbReference type="InterPro" id="IPR005162">
    <property type="entry name" value="Retrotrans_gag_dom"/>
</dbReference>
<proteinExistence type="predicted"/>
<feature type="compositionally biased region" description="Polar residues" evidence="1">
    <location>
        <begin position="1"/>
        <end position="16"/>
    </location>
</feature>
<dbReference type="Gene3D" id="2.40.70.10">
    <property type="entry name" value="Acid Proteases"/>
    <property type="match status" value="1"/>
</dbReference>
<keyword evidence="4" id="KW-1185">Reference proteome</keyword>
<evidence type="ECO:0000259" key="2">
    <source>
        <dbReference type="Pfam" id="PF03732"/>
    </source>
</evidence>
<dbReference type="Proteomes" id="UP000824469">
    <property type="component" value="Unassembled WGS sequence"/>
</dbReference>
<feature type="region of interest" description="Disordered" evidence="1">
    <location>
        <begin position="40"/>
        <end position="66"/>
    </location>
</feature>
<feature type="compositionally biased region" description="Polar residues" evidence="1">
    <location>
        <begin position="1074"/>
        <end position="1086"/>
    </location>
</feature>
<reference evidence="3 4" key="1">
    <citation type="journal article" date="2021" name="Nat. Plants">
        <title>The Taxus genome provides insights into paclitaxel biosynthesis.</title>
        <authorList>
            <person name="Xiong X."/>
            <person name="Gou J."/>
            <person name="Liao Q."/>
            <person name="Li Y."/>
            <person name="Zhou Q."/>
            <person name="Bi G."/>
            <person name="Li C."/>
            <person name="Du R."/>
            <person name="Wang X."/>
            <person name="Sun T."/>
            <person name="Guo L."/>
            <person name="Liang H."/>
            <person name="Lu P."/>
            <person name="Wu Y."/>
            <person name="Zhang Z."/>
            <person name="Ro D.K."/>
            <person name="Shang Y."/>
            <person name="Huang S."/>
            <person name="Yan J."/>
        </authorList>
    </citation>
    <scope>NUCLEOTIDE SEQUENCE [LARGE SCALE GENOMIC DNA]</scope>
    <source>
        <strain evidence="3">Ta-2019</strain>
    </source>
</reference>
<dbReference type="EMBL" id="JAHRHJ020000002">
    <property type="protein sequence ID" value="KAH9324374.1"/>
    <property type="molecule type" value="Genomic_DNA"/>
</dbReference>
<feature type="non-terminal residue" evidence="3">
    <location>
        <position position="1671"/>
    </location>
</feature>
<dbReference type="CDD" id="cd00303">
    <property type="entry name" value="retropepsin_like"/>
    <property type="match status" value="1"/>
</dbReference>
<feature type="compositionally biased region" description="Low complexity" evidence="1">
    <location>
        <begin position="623"/>
        <end position="632"/>
    </location>
</feature>
<protein>
    <recommendedName>
        <fullName evidence="2">Retrotransposon gag domain-containing protein</fullName>
    </recommendedName>
</protein>
<organism evidence="3 4">
    <name type="scientific">Taxus chinensis</name>
    <name type="common">Chinese yew</name>
    <name type="synonym">Taxus wallichiana var. chinensis</name>
    <dbReference type="NCBI Taxonomy" id="29808"/>
    <lineage>
        <taxon>Eukaryota</taxon>
        <taxon>Viridiplantae</taxon>
        <taxon>Streptophyta</taxon>
        <taxon>Embryophyta</taxon>
        <taxon>Tracheophyta</taxon>
        <taxon>Spermatophyta</taxon>
        <taxon>Pinopsida</taxon>
        <taxon>Pinidae</taxon>
        <taxon>Conifers II</taxon>
        <taxon>Cupressales</taxon>
        <taxon>Taxaceae</taxon>
        <taxon>Taxus</taxon>
    </lineage>
</organism>
<evidence type="ECO:0000313" key="3">
    <source>
        <dbReference type="EMBL" id="KAH9324374.1"/>
    </source>
</evidence>
<feature type="compositionally biased region" description="Low complexity" evidence="1">
    <location>
        <begin position="995"/>
        <end position="1009"/>
    </location>
</feature>
<feature type="compositionally biased region" description="Low complexity" evidence="1">
    <location>
        <begin position="1143"/>
        <end position="1153"/>
    </location>
</feature>
<accession>A0AA38GLS1</accession>
<feature type="compositionally biased region" description="Polar residues" evidence="1">
    <location>
        <begin position="890"/>
        <end position="904"/>
    </location>
</feature>
<feature type="compositionally biased region" description="Polar residues" evidence="1">
    <location>
        <begin position="731"/>
        <end position="742"/>
    </location>
</feature>
<feature type="region of interest" description="Disordered" evidence="1">
    <location>
        <begin position="574"/>
        <end position="633"/>
    </location>
</feature>
<feature type="region of interest" description="Disordered" evidence="1">
    <location>
        <begin position="723"/>
        <end position="742"/>
    </location>
</feature>
<feature type="region of interest" description="Disordered" evidence="1">
    <location>
        <begin position="980"/>
        <end position="1154"/>
    </location>
</feature>
<feature type="region of interest" description="Disordered" evidence="1">
    <location>
        <begin position="305"/>
        <end position="351"/>
    </location>
</feature>
<sequence length="1671" mass="182713">MAQQVPSSSEITTSVDVSAPLQSSSGPLLVGSPSWSYNPFHQAKTIPSRPASPSPSEISSDLESIPRGDPEFQALLDRNPVALMDYLVHKSIRISDQGPPIQQVYDYPRGSSQAYVEQFSSSLPSRATEKGEVLVPPFSLPPTMLTSSQIALPIPNTAVTSTIPQPTFERSSALAITSASVHPHIAVNSSMPSIVSQGQYLFMSQPPSASQLVPTSRPPVNLSSNIPATVTFAHPLVSAPLVPNSAVEGPFQVLFPNMSNLTNTHIPQSVPIQSTNIGVHQSQAPSVTQPIFSQPLIISQPAYTQATSQQIPHQASPKTPGYSSYHPTNQQINPPLTPQQHPSLAPYVGHTNVPTPQSDVVQILFKKIADLEASTKGARPSYSFEEVCNEPIHPSVAFKPYPPQWELPKFSKFHSREDPQQHLRAFKHACYLIVQDQELMLRTFPMSLAGPALDWYNNIPQHSLFSFSQLAQMFVENFSINIAHKISITDLYNIRQFDDESIADFVARWRGIINQLSFSLPQSQQIELFTRSCASHISSTLRIQTFHTFEEAFTMARKLESRAIEQGKLKLRSKSKPDFSRFTKPNSSPSKDKNQGSTNTIVLKTSRTDSTPNQPPRRDSSSSRKGASSSRSFAPLGESYASILEKMLEVRMIELPPIRDIDESRERPFWYRENDFCHYHRTKGHDIERCQTFKNLVQKFIDKGELILDNPNAPPNQALDVFKQPFPNHAPNHNSSESQKPNTHTINFISTQESASETTSSTNAAIESEPSSTSPITGIPPSSDNPPLNIPTLLSTESSLSAPLSDLPSIPETVSSSSVSSSDILSMLEAITSLRVSTTDTSTSVAPIPAATMPLVNVPIIVPTSTEVSSILTLPISFPTTSEVLPPQGTPSSSLPSPINSVTSPIKEKSKEVTPTPAHSIPQPKPRQPKSNTTPSVPPHLLPPKRLQSPYAVEVVTIPEKGKPIFRTIKTLGALPQKSLSTPHKRLDLPVEKASSSTHPSKSSSSSSSTPLKVDLPTKKMPPLPSRSSSSLPTTKAPYIPPITPTLRTSPSSKSTLSKSSVNPTKQPPLSPKTAKSVTPPSSSKSILGAPPPPKSIMSHLLPSQAPKTAPPNVQTNKRIPNKTVKPNMQVLLPRQSVNVKEPSSSSPSSSSSTGFYTEILHQLIQSSSITLPPIKPYNPKGVKPAWFNSDLICAYHRTPGHDTEGCKALQAVIKNLLEDSDLLLEEEEQIPPVTLASSEPQPSIQTSSGSTPPDLPPSQIDMIHIATRTQRYHNPSSSSTSRPRVVISAAPEGVSPSSSAPRPKVSIRAAPRTQVPVSVEESVMKQLTQAPVKMSLFDLIQSSPQHRQALIDNLRRIAVNSDEPQPFELVVGLNGPSTAISFEDSEIPHLSSEDLEAPLFITVQVNNTALKRVMIDSGAALNVISSHTFEQLKLPKNVVSPPPFALRSFNDQLAVTLGTVVLPIRVGKKLLHELFYIVEGKFHYNMILGRSWIRAMHCVPSTLHRCLKYQYEGKIYTHPGDPFPSAQCDMTTRSAPLKENTSSPDGASSSSIPATKLPDLQNLEETLQRFSLGELPLFSFDTHLKPNEYGRPDKQPEYQPGLGRIVTFGLPNQQTNFIYGGLDTPHYRPDSPPRAKPYLTGFDYLQNPTFAKTYLYRCAWKGFGLGKYEQ</sequence>
<dbReference type="OMA" id="MIHIATR"/>
<feature type="compositionally biased region" description="Polar residues" evidence="1">
    <location>
        <begin position="1236"/>
        <end position="1252"/>
    </location>
</feature>
<dbReference type="PANTHER" id="PTHR33223">
    <property type="entry name" value="CCHC-TYPE DOMAIN-CONTAINING PROTEIN"/>
    <property type="match status" value="1"/>
</dbReference>
<comment type="caution">
    <text evidence="3">The sequence shown here is derived from an EMBL/GenBank/DDBJ whole genome shotgun (WGS) entry which is preliminary data.</text>
</comment>
<feature type="region of interest" description="Disordered" evidence="1">
    <location>
        <begin position="883"/>
        <end position="945"/>
    </location>
</feature>
<dbReference type="InterPro" id="IPR021109">
    <property type="entry name" value="Peptidase_aspartic_dom_sf"/>
</dbReference>
<dbReference type="SUPFAM" id="SSF50630">
    <property type="entry name" value="Acid proteases"/>
    <property type="match status" value="1"/>
</dbReference>
<evidence type="ECO:0000256" key="1">
    <source>
        <dbReference type="SAM" id="MobiDB-lite"/>
    </source>
</evidence>
<feature type="domain" description="Retrotransposon gag" evidence="2">
    <location>
        <begin position="443"/>
        <end position="531"/>
    </location>
</feature>
<feature type="region of interest" description="Disordered" evidence="1">
    <location>
        <begin position="1"/>
        <end position="23"/>
    </location>
</feature>
<dbReference type="Pfam" id="PF03732">
    <property type="entry name" value="Retrotrans_gag"/>
    <property type="match status" value="1"/>
</dbReference>
<feature type="compositionally biased region" description="Polar residues" evidence="1">
    <location>
        <begin position="305"/>
        <end position="342"/>
    </location>
</feature>
<feature type="compositionally biased region" description="Low complexity" evidence="1">
    <location>
        <begin position="1045"/>
        <end position="1061"/>
    </location>
</feature>
<feature type="compositionally biased region" description="Low complexity" evidence="1">
    <location>
        <begin position="752"/>
        <end position="782"/>
    </location>
</feature>
<gene>
    <name evidence="3" type="ORF">KI387_004552</name>
</gene>
<feature type="compositionally biased region" description="Low complexity" evidence="1">
    <location>
        <begin position="1543"/>
        <end position="1552"/>
    </location>
</feature>
<feature type="region of interest" description="Disordered" evidence="1">
    <location>
        <begin position="752"/>
        <end position="793"/>
    </location>
</feature>
<feature type="region of interest" description="Disordered" evidence="1">
    <location>
        <begin position="1291"/>
        <end position="1310"/>
    </location>
</feature>
<feature type="region of interest" description="Disordered" evidence="1">
    <location>
        <begin position="1233"/>
        <end position="1260"/>
    </location>
</feature>
<dbReference type="PANTHER" id="PTHR33223:SF10">
    <property type="entry name" value="AMINOTRANSFERASE-LIKE PLANT MOBILE DOMAIN-CONTAINING PROTEIN"/>
    <property type="match status" value="1"/>
</dbReference>
<feature type="compositionally biased region" description="Polar residues" evidence="1">
    <location>
        <begin position="583"/>
        <end position="612"/>
    </location>
</feature>